<dbReference type="Pfam" id="PF02518">
    <property type="entry name" value="HATPase_c"/>
    <property type="match status" value="1"/>
</dbReference>
<evidence type="ECO:0000256" key="1">
    <source>
        <dbReference type="ARBA" id="ARBA00000085"/>
    </source>
</evidence>
<dbReference type="Gene3D" id="3.30.450.20">
    <property type="entry name" value="PAS domain"/>
    <property type="match status" value="1"/>
</dbReference>
<evidence type="ECO:0000313" key="13">
    <source>
        <dbReference type="Proteomes" id="UP000409545"/>
    </source>
</evidence>
<comment type="catalytic activity">
    <reaction evidence="1">
        <text>ATP + protein L-histidine = ADP + protein N-phospho-L-histidine.</text>
        <dbReference type="EC" id="2.7.13.3"/>
    </reaction>
</comment>
<dbReference type="RefSeq" id="WP_002795338.1">
    <property type="nucleotide sequence ID" value="NZ_CP017025.1"/>
</dbReference>
<dbReference type="SUPFAM" id="SSF55874">
    <property type="entry name" value="ATPase domain of HSP90 chaperone/DNA topoisomerase II/histidine kinase"/>
    <property type="match status" value="1"/>
</dbReference>
<dbReference type="EMBL" id="AACGUZ010000009">
    <property type="protein sequence ID" value="EAK5103817.1"/>
    <property type="molecule type" value="Genomic_DNA"/>
</dbReference>
<dbReference type="InterPro" id="IPR004358">
    <property type="entry name" value="Sig_transdc_His_kin-like_C"/>
</dbReference>
<evidence type="ECO:0000256" key="2">
    <source>
        <dbReference type="ARBA" id="ARBA00012438"/>
    </source>
</evidence>
<evidence type="ECO:0000259" key="9">
    <source>
        <dbReference type="PROSITE" id="PS50109"/>
    </source>
</evidence>
<keyword evidence="7" id="KW-0067">ATP-binding</keyword>
<keyword evidence="8" id="KW-0902">Two-component regulatory system</keyword>
<dbReference type="InterPro" id="IPR036890">
    <property type="entry name" value="HATPase_C_sf"/>
</dbReference>
<dbReference type="EC" id="2.7.13.3" evidence="2"/>
<dbReference type="InterPro" id="IPR003594">
    <property type="entry name" value="HATPase_dom"/>
</dbReference>
<dbReference type="PANTHER" id="PTHR43065">
    <property type="entry name" value="SENSOR HISTIDINE KINASE"/>
    <property type="match status" value="1"/>
</dbReference>
<evidence type="ECO:0000313" key="11">
    <source>
        <dbReference type="EMBL" id="EAK5103817.1"/>
    </source>
</evidence>
<keyword evidence="4" id="KW-0808">Transferase</keyword>
<evidence type="ECO:0000256" key="7">
    <source>
        <dbReference type="ARBA" id="ARBA00022840"/>
    </source>
</evidence>
<dbReference type="CDD" id="cd00130">
    <property type="entry name" value="PAS"/>
    <property type="match status" value="1"/>
</dbReference>
<dbReference type="Gene3D" id="3.30.565.10">
    <property type="entry name" value="Histidine kinase-like ATPase, C-terminal domain"/>
    <property type="match status" value="1"/>
</dbReference>
<reference evidence="11 13" key="1">
    <citation type="submission" date="2018-05" db="EMBL/GenBank/DDBJ databases">
        <authorList>
            <consortium name="NARMS: The National Antimicrobial Resistance Monitoring System"/>
        </authorList>
    </citation>
    <scope>NUCLEOTIDE SEQUENCE [LARGE SCALE GENOMIC DNA]</scope>
    <source>
        <strain evidence="12 14">CVM N17C171</strain>
        <strain evidence="11 13">FSIS1711007</strain>
    </source>
</reference>
<evidence type="ECO:0000256" key="5">
    <source>
        <dbReference type="ARBA" id="ARBA00022741"/>
    </source>
</evidence>
<gene>
    <name evidence="11" type="ORF">B9Q54_05985</name>
    <name evidence="12" type="ORF">DYU70_04240</name>
</gene>
<evidence type="ECO:0000256" key="6">
    <source>
        <dbReference type="ARBA" id="ARBA00022777"/>
    </source>
</evidence>
<dbReference type="EMBL" id="AACSIE010000003">
    <property type="protein sequence ID" value="EAL9204369.1"/>
    <property type="molecule type" value="Genomic_DNA"/>
</dbReference>
<dbReference type="Proteomes" id="UP000409545">
    <property type="component" value="Unassembled WGS sequence"/>
</dbReference>
<accession>A0A3K5JRX8</accession>
<dbReference type="PROSITE" id="PS50112">
    <property type="entry name" value="PAS"/>
    <property type="match status" value="1"/>
</dbReference>
<organism evidence="11 13">
    <name type="scientific">Campylobacter coli</name>
    <dbReference type="NCBI Taxonomy" id="195"/>
    <lineage>
        <taxon>Bacteria</taxon>
        <taxon>Pseudomonadati</taxon>
        <taxon>Campylobacterota</taxon>
        <taxon>Epsilonproteobacteria</taxon>
        <taxon>Campylobacterales</taxon>
        <taxon>Campylobacteraceae</taxon>
        <taxon>Campylobacter</taxon>
    </lineage>
</organism>
<dbReference type="GO" id="GO:0005524">
    <property type="term" value="F:ATP binding"/>
    <property type="evidence" value="ECO:0007669"/>
    <property type="project" value="UniProtKB-KW"/>
</dbReference>
<evidence type="ECO:0000259" key="10">
    <source>
        <dbReference type="PROSITE" id="PS50112"/>
    </source>
</evidence>
<keyword evidence="3" id="KW-0597">Phosphoprotein</keyword>
<evidence type="ECO:0000256" key="4">
    <source>
        <dbReference type="ARBA" id="ARBA00022679"/>
    </source>
</evidence>
<dbReference type="GO" id="GO:0004673">
    <property type="term" value="F:protein histidine kinase activity"/>
    <property type="evidence" value="ECO:0007669"/>
    <property type="project" value="UniProtKB-EC"/>
</dbReference>
<dbReference type="NCBIfam" id="TIGR00229">
    <property type="entry name" value="sensory_box"/>
    <property type="match status" value="1"/>
</dbReference>
<dbReference type="PROSITE" id="PS50109">
    <property type="entry name" value="HIS_KIN"/>
    <property type="match status" value="1"/>
</dbReference>
<evidence type="ECO:0000313" key="12">
    <source>
        <dbReference type="EMBL" id="EAL9204369.1"/>
    </source>
</evidence>
<proteinExistence type="predicted"/>
<keyword evidence="5" id="KW-0547">Nucleotide-binding</keyword>
<dbReference type="AlphaFoldDB" id="A0A3K5JRX8"/>
<dbReference type="SUPFAM" id="SSF55785">
    <property type="entry name" value="PYP-like sensor domain (PAS domain)"/>
    <property type="match status" value="1"/>
</dbReference>
<evidence type="ECO:0000256" key="3">
    <source>
        <dbReference type="ARBA" id="ARBA00022553"/>
    </source>
</evidence>
<dbReference type="PRINTS" id="PR00344">
    <property type="entry name" value="BCTRLSENSOR"/>
</dbReference>
<evidence type="ECO:0000256" key="8">
    <source>
        <dbReference type="ARBA" id="ARBA00023012"/>
    </source>
</evidence>
<dbReference type="InterPro" id="IPR000014">
    <property type="entry name" value="PAS"/>
</dbReference>
<keyword evidence="6 11" id="KW-0418">Kinase</keyword>
<feature type="domain" description="Histidine kinase" evidence="9">
    <location>
        <begin position="192"/>
        <end position="402"/>
    </location>
</feature>
<comment type="caution">
    <text evidence="11">The sequence shown here is derived from an EMBL/GenBank/DDBJ whole genome shotgun (WGS) entry which is preliminary data.</text>
</comment>
<protein>
    <recommendedName>
        <fullName evidence="2">histidine kinase</fullName>
        <ecNumber evidence="2">2.7.13.3</ecNumber>
    </recommendedName>
</protein>
<sequence>MANSVAEQVLKVIEKKTIFFKINLQGIIIDASEKFCKISGYSKKELIGKHHFILKHPDVKESYINQLLGKLWQKEAYWVVFKNVDKLGKTFYLDAFLIPIVDNKGDLNEIIALSYDISNSFKLNEELVLNHAKLREISVNLEKTAKERKEEFAKLSKDFEYKLKVALEKNEKDTKKIYKEILNSSIEQMISDIAHQWRQPLNELGIAMFQMKQNVQDEKGFTEIYLQSKSTIKNMSETIDIFRTLFKNNENEKNHVSLREILNKVIGIAFETIEKHQVNTRIISKIDYRVIAHENGLMRVFLNLIINSIEAFKTQKVKNIIFSFSKFGKNYIKVKVKDNAGGVDEDILDKIFQPYITTKHPSQGIGAGLYISKQIVESFGGKIQVKNIKDGACFEIYLKLQEGN</sequence>
<dbReference type="Proteomes" id="UP000411403">
    <property type="component" value="Unassembled WGS sequence"/>
</dbReference>
<feature type="domain" description="PAS" evidence="10">
    <location>
        <begin position="19"/>
        <end position="75"/>
    </location>
</feature>
<dbReference type="PANTHER" id="PTHR43065:SF10">
    <property type="entry name" value="PEROXIDE STRESS-ACTIVATED HISTIDINE KINASE MAK3"/>
    <property type="match status" value="1"/>
</dbReference>
<dbReference type="GO" id="GO:0000160">
    <property type="term" value="P:phosphorelay signal transduction system"/>
    <property type="evidence" value="ECO:0007669"/>
    <property type="project" value="UniProtKB-KW"/>
</dbReference>
<dbReference type="Pfam" id="PF13426">
    <property type="entry name" value="PAS_9"/>
    <property type="match status" value="1"/>
</dbReference>
<evidence type="ECO:0000313" key="14">
    <source>
        <dbReference type="Proteomes" id="UP000411403"/>
    </source>
</evidence>
<dbReference type="SMART" id="SM00387">
    <property type="entry name" value="HATPase_c"/>
    <property type="match status" value="1"/>
</dbReference>
<dbReference type="Gene3D" id="1.10.287.130">
    <property type="match status" value="1"/>
</dbReference>
<dbReference type="InterPro" id="IPR005467">
    <property type="entry name" value="His_kinase_dom"/>
</dbReference>
<name>A0A3K5JRX8_CAMCO</name>
<dbReference type="InterPro" id="IPR035965">
    <property type="entry name" value="PAS-like_dom_sf"/>
</dbReference>